<name>E9GVX6_DAPPU</name>
<evidence type="ECO:0000313" key="1">
    <source>
        <dbReference type="EMBL" id="EFX76372.1"/>
    </source>
</evidence>
<reference evidence="1 2" key="1">
    <citation type="journal article" date="2011" name="Science">
        <title>The ecoresponsive genome of Daphnia pulex.</title>
        <authorList>
            <person name="Colbourne J.K."/>
            <person name="Pfrender M.E."/>
            <person name="Gilbert D."/>
            <person name="Thomas W.K."/>
            <person name="Tucker A."/>
            <person name="Oakley T.H."/>
            <person name="Tokishita S."/>
            <person name="Aerts A."/>
            <person name="Arnold G.J."/>
            <person name="Basu M.K."/>
            <person name="Bauer D.J."/>
            <person name="Caceres C.E."/>
            <person name="Carmel L."/>
            <person name="Casola C."/>
            <person name="Choi J.H."/>
            <person name="Detter J.C."/>
            <person name="Dong Q."/>
            <person name="Dusheyko S."/>
            <person name="Eads B.D."/>
            <person name="Frohlich T."/>
            <person name="Geiler-Samerotte K.A."/>
            <person name="Gerlach D."/>
            <person name="Hatcher P."/>
            <person name="Jogdeo S."/>
            <person name="Krijgsveld J."/>
            <person name="Kriventseva E.V."/>
            <person name="Kultz D."/>
            <person name="Laforsch C."/>
            <person name="Lindquist E."/>
            <person name="Lopez J."/>
            <person name="Manak J.R."/>
            <person name="Muller J."/>
            <person name="Pangilinan J."/>
            <person name="Patwardhan R.P."/>
            <person name="Pitluck S."/>
            <person name="Pritham E.J."/>
            <person name="Rechtsteiner A."/>
            <person name="Rho M."/>
            <person name="Rogozin I.B."/>
            <person name="Sakarya O."/>
            <person name="Salamov A."/>
            <person name="Schaack S."/>
            <person name="Shapiro H."/>
            <person name="Shiga Y."/>
            <person name="Skalitzky C."/>
            <person name="Smith Z."/>
            <person name="Souvorov A."/>
            <person name="Sung W."/>
            <person name="Tang Z."/>
            <person name="Tsuchiya D."/>
            <person name="Tu H."/>
            <person name="Vos H."/>
            <person name="Wang M."/>
            <person name="Wolf Y.I."/>
            <person name="Yamagata H."/>
            <person name="Yamada T."/>
            <person name="Ye Y."/>
            <person name="Shaw J.R."/>
            <person name="Andrews J."/>
            <person name="Crease T.J."/>
            <person name="Tang H."/>
            <person name="Lucas S.M."/>
            <person name="Robertson H.M."/>
            <person name="Bork P."/>
            <person name="Koonin E.V."/>
            <person name="Zdobnov E.M."/>
            <person name="Grigoriev I.V."/>
            <person name="Lynch M."/>
            <person name="Boore J.L."/>
        </authorList>
    </citation>
    <scope>NUCLEOTIDE SEQUENCE [LARGE SCALE GENOMIC DNA]</scope>
</reference>
<organism evidence="1 2">
    <name type="scientific">Daphnia pulex</name>
    <name type="common">Water flea</name>
    <dbReference type="NCBI Taxonomy" id="6669"/>
    <lineage>
        <taxon>Eukaryota</taxon>
        <taxon>Metazoa</taxon>
        <taxon>Ecdysozoa</taxon>
        <taxon>Arthropoda</taxon>
        <taxon>Crustacea</taxon>
        <taxon>Branchiopoda</taxon>
        <taxon>Diplostraca</taxon>
        <taxon>Cladocera</taxon>
        <taxon>Anomopoda</taxon>
        <taxon>Daphniidae</taxon>
        <taxon>Daphnia</taxon>
    </lineage>
</organism>
<dbReference type="AlphaFoldDB" id="E9GVX6"/>
<keyword evidence="2" id="KW-1185">Reference proteome</keyword>
<dbReference type="KEGG" id="dpx:DAPPUDRAFT_322426"/>
<dbReference type="EMBL" id="GL732569">
    <property type="protein sequence ID" value="EFX76372.1"/>
    <property type="molecule type" value="Genomic_DNA"/>
</dbReference>
<dbReference type="Proteomes" id="UP000000305">
    <property type="component" value="Unassembled WGS sequence"/>
</dbReference>
<dbReference type="HOGENOM" id="CLU_1867135_0_0_1"/>
<dbReference type="PhylomeDB" id="E9GVX6"/>
<gene>
    <name evidence="1" type="ORF">DAPPUDRAFT_322426</name>
</gene>
<sequence length="150" mass="17818">MAKSLEERWMKLSEGEKEPYRRLMEKRNNVIEEEIKILDNIIIAKRPGRRSYSGEKLTVRIPEKEKPMEDKMGLNPIFWFFCDDFRKSISDNPNWCNNIMEMQTRTVKKWSTLSKEIQGDCIHRAKNQFEFYTGSTDGNEVVDHNLLITL</sequence>
<dbReference type="InParanoid" id="E9GVX6"/>
<protein>
    <submittedName>
        <fullName evidence="1">Uncharacterized protein</fullName>
    </submittedName>
</protein>
<proteinExistence type="predicted"/>
<evidence type="ECO:0000313" key="2">
    <source>
        <dbReference type="Proteomes" id="UP000000305"/>
    </source>
</evidence>
<accession>E9GVX6</accession>